<proteinExistence type="predicted"/>
<dbReference type="AlphaFoldDB" id="A0AAN6WK18"/>
<name>A0AAN6WK18_9PEZI</name>
<evidence type="ECO:0008006" key="4">
    <source>
        <dbReference type="Google" id="ProtNLM"/>
    </source>
</evidence>
<evidence type="ECO:0000256" key="1">
    <source>
        <dbReference type="SAM" id="SignalP"/>
    </source>
</evidence>
<sequence length="347" mass="37120">MRFRVSPIAFCSSFLALSGAFPTPNISGPTKIPLPDRIVYQFPNLAWIENIAVRSNGDLILTQLTPKAAVFAIEKPASSSPQIQLVNEFPADVEGLTGIVETTPDTFVFTGGNLHTGEYFAWSVDFNRRPHPVVKQIVQLVDVGLPNGLCTLPWLNHVVLISDSSLGQVWRLNTHTGNFDVAVKVPEMTPVQQGGSGAAATGVNGITIFKGWLYWTNSAAKTIYRLKITRDGSIARGAKVEVVAKLDVGFVDDFAIDLERGIIFVTTGLDNRVWAVDVHPGGKAPVLVVGATNQLTVAGSTSAVFGRTSRDRKVLYVTTSGALSAPVNGTLAEPGKVVGVDTKGFHL</sequence>
<dbReference type="Proteomes" id="UP001302126">
    <property type="component" value="Unassembled WGS sequence"/>
</dbReference>
<gene>
    <name evidence="2" type="ORF">QBC35DRAFT_508217</name>
</gene>
<organism evidence="2 3">
    <name type="scientific">Podospora australis</name>
    <dbReference type="NCBI Taxonomy" id="1536484"/>
    <lineage>
        <taxon>Eukaryota</taxon>
        <taxon>Fungi</taxon>
        <taxon>Dikarya</taxon>
        <taxon>Ascomycota</taxon>
        <taxon>Pezizomycotina</taxon>
        <taxon>Sordariomycetes</taxon>
        <taxon>Sordariomycetidae</taxon>
        <taxon>Sordariales</taxon>
        <taxon>Podosporaceae</taxon>
        <taxon>Podospora</taxon>
    </lineage>
</organism>
<reference evidence="2" key="2">
    <citation type="submission" date="2023-05" db="EMBL/GenBank/DDBJ databases">
        <authorList>
            <consortium name="Lawrence Berkeley National Laboratory"/>
            <person name="Steindorff A."/>
            <person name="Hensen N."/>
            <person name="Bonometti L."/>
            <person name="Westerberg I."/>
            <person name="Brannstrom I.O."/>
            <person name="Guillou S."/>
            <person name="Cros-Aarteil S."/>
            <person name="Calhoun S."/>
            <person name="Haridas S."/>
            <person name="Kuo A."/>
            <person name="Mondo S."/>
            <person name="Pangilinan J."/>
            <person name="Riley R."/>
            <person name="Labutti K."/>
            <person name="Andreopoulos B."/>
            <person name="Lipzen A."/>
            <person name="Chen C."/>
            <person name="Yanf M."/>
            <person name="Daum C."/>
            <person name="Ng V."/>
            <person name="Clum A."/>
            <person name="Ohm R."/>
            <person name="Martin F."/>
            <person name="Silar P."/>
            <person name="Natvig D."/>
            <person name="Lalanne C."/>
            <person name="Gautier V."/>
            <person name="Ament-Velasquez S.L."/>
            <person name="Kruys A."/>
            <person name="Hutchinson M.I."/>
            <person name="Powell A.J."/>
            <person name="Barry K."/>
            <person name="Miller A.N."/>
            <person name="Grigoriev I.V."/>
            <person name="Debuchy R."/>
            <person name="Gladieux P."/>
            <person name="Thoren M.H."/>
            <person name="Johannesson H."/>
        </authorList>
    </citation>
    <scope>NUCLEOTIDE SEQUENCE</scope>
    <source>
        <strain evidence="2">PSN309</strain>
    </source>
</reference>
<dbReference type="Gene3D" id="2.120.10.30">
    <property type="entry name" value="TolB, C-terminal domain"/>
    <property type="match status" value="1"/>
</dbReference>
<feature type="chain" id="PRO_5042926481" description="SMP-30/Gluconolactonase/LRE-like region domain-containing protein" evidence="1">
    <location>
        <begin position="21"/>
        <end position="347"/>
    </location>
</feature>
<protein>
    <recommendedName>
        <fullName evidence="4">SMP-30/Gluconolactonase/LRE-like region domain-containing protein</fullName>
    </recommendedName>
</protein>
<keyword evidence="1" id="KW-0732">Signal</keyword>
<accession>A0AAN6WK18</accession>
<feature type="signal peptide" evidence="1">
    <location>
        <begin position="1"/>
        <end position="20"/>
    </location>
</feature>
<dbReference type="EMBL" id="MU864556">
    <property type="protein sequence ID" value="KAK4183345.1"/>
    <property type="molecule type" value="Genomic_DNA"/>
</dbReference>
<dbReference type="SUPFAM" id="SSF63829">
    <property type="entry name" value="Calcium-dependent phosphotriesterase"/>
    <property type="match status" value="1"/>
</dbReference>
<reference evidence="2" key="1">
    <citation type="journal article" date="2023" name="Mol. Phylogenet. Evol.">
        <title>Genome-scale phylogeny and comparative genomics of the fungal order Sordariales.</title>
        <authorList>
            <person name="Hensen N."/>
            <person name="Bonometti L."/>
            <person name="Westerberg I."/>
            <person name="Brannstrom I.O."/>
            <person name="Guillou S."/>
            <person name="Cros-Aarteil S."/>
            <person name="Calhoun S."/>
            <person name="Haridas S."/>
            <person name="Kuo A."/>
            <person name="Mondo S."/>
            <person name="Pangilinan J."/>
            <person name="Riley R."/>
            <person name="LaButti K."/>
            <person name="Andreopoulos B."/>
            <person name="Lipzen A."/>
            <person name="Chen C."/>
            <person name="Yan M."/>
            <person name="Daum C."/>
            <person name="Ng V."/>
            <person name="Clum A."/>
            <person name="Steindorff A."/>
            <person name="Ohm R.A."/>
            <person name="Martin F."/>
            <person name="Silar P."/>
            <person name="Natvig D.O."/>
            <person name="Lalanne C."/>
            <person name="Gautier V."/>
            <person name="Ament-Velasquez S.L."/>
            <person name="Kruys A."/>
            <person name="Hutchinson M.I."/>
            <person name="Powell A.J."/>
            <person name="Barry K."/>
            <person name="Miller A.N."/>
            <person name="Grigoriev I.V."/>
            <person name="Debuchy R."/>
            <person name="Gladieux P."/>
            <person name="Hiltunen Thoren M."/>
            <person name="Johannesson H."/>
        </authorList>
    </citation>
    <scope>NUCLEOTIDE SEQUENCE</scope>
    <source>
        <strain evidence="2">PSN309</strain>
    </source>
</reference>
<dbReference type="PANTHER" id="PTHR42060">
    <property type="entry name" value="NHL REPEAT-CONTAINING PROTEIN-RELATED"/>
    <property type="match status" value="1"/>
</dbReference>
<dbReference type="InterPro" id="IPR011042">
    <property type="entry name" value="6-blade_b-propeller_TolB-like"/>
</dbReference>
<comment type="caution">
    <text evidence="2">The sequence shown here is derived from an EMBL/GenBank/DDBJ whole genome shotgun (WGS) entry which is preliminary data.</text>
</comment>
<dbReference type="PANTHER" id="PTHR42060:SF1">
    <property type="entry name" value="NHL REPEAT-CONTAINING PROTEIN"/>
    <property type="match status" value="1"/>
</dbReference>
<dbReference type="InterPro" id="IPR052998">
    <property type="entry name" value="Hetero-Diels-Alderase-like"/>
</dbReference>
<evidence type="ECO:0000313" key="2">
    <source>
        <dbReference type="EMBL" id="KAK4183345.1"/>
    </source>
</evidence>
<evidence type="ECO:0000313" key="3">
    <source>
        <dbReference type="Proteomes" id="UP001302126"/>
    </source>
</evidence>
<keyword evidence="3" id="KW-1185">Reference proteome</keyword>